<protein>
    <submittedName>
        <fullName evidence="2">Uncharacterized protein</fullName>
    </submittedName>
</protein>
<evidence type="ECO:0000313" key="3">
    <source>
        <dbReference type="Proteomes" id="UP000276215"/>
    </source>
</evidence>
<dbReference type="EMBL" id="ML120441">
    <property type="protein sequence ID" value="RPA94212.1"/>
    <property type="molecule type" value="Genomic_DNA"/>
</dbReference>
<keyword evidence="3" id="KW-1185">Reference proteome</keyword>
<evidence type="ECO:0000313" key="2">
    <source>
        <dbReference type="EMBL" id="RPA94212.1"/>
    </source>
</evidence>
<feature type="region of interest" description="Disordered" evidence="1">
    <location>
        <begin position="97"/>
        <end position="124"/>
    </location>
</feature>
<evidence type="ECO:0000256" key="1">
    <source>
        <dbReference type="SAM" id="MobiDB-lite"/>
    </source>
</evidence>
<sequence length="219" mass="24479">MQRRFSQPTATQNLPPLLNELPVEIPNDTLELYTYGYFTAHESRQDHIEATAIADDGEEEGKQKYANDNLSSLDFVASSYVQHLSAQMAGLAAKCSAHGRAPQASHRHRQRQRSSQQYQNQTNISADSADLASRITDWIPPPPEFPLPPTLFDPDIAAAYPLPPSRVYSETTPSTYSPPPKVFLVLQPGSPIVTICRQLNPIYGLEPQTFPFYLRRPDS</sequence>
<name>A0A3N4J7E9_9PEZI</name>
<organism evidence="2 3">
    <name type="scientific">Choiromyces venosus 120613-1</name>
    <dbReference type="NCBI Taxonomy" id="1336337"/>
    <lineage>
        <taxon>Eukaryota</taxon>
        <taxon>Fungi</taxon>
        <taxon>Dikarya</taxon>
        <taxon>Ascomycota</taxon>
        <taxon>Pezizomycotina</taxon>
        <taxon>Pezizomycetes</taxon>
        <taxon>Pezizales</taxon>
        <taxon>Tuberaceae</taxon>
        <taxon>Choiromyces</taxon>
    </lineage>
</organism>
<dbReference type="AlphaFoldDB" id="A0A3N4J7E9"/>
<dbReference type="Proteomes" id="UP000276215">
    <property type="component" value="Unassembled WGS sequence"/>
</dbReference>
<gene>
    <name evidence="2" type="ORF">L873DRAFT_1470150</name>
</gene>
<accession>A0A3N4J7E9</accession>
<proteinExistence type="predicted"/>
<reference evidence="2 3" key="1">
    <citation type="journal article" date="2018" name="Nat. Ecol. Evol.">
        <title>Pezizomycetes genomes reveal the molecular basis of ectomycorrhizal truffle lifestyle.</title>
        <authorList>
            <person name="Murat C."/>
            <person name="Payen T."/>
            <person name="Noel B."/>
            <person name="Kuo A."/>
            <person name="Morin E."/>
            <person name="Chen J."/>
            <person name="Kohler A."/>
            <person name="Krizsan K."/>
            <person name="Balestrini R."/>
            <person name="Da Silva C."/>
            <person name="Montanini B."/>
            <person name="Hainaut M."/>
            <person name="Levati E."/>
            <person name="Barry K.W."/>
            <person name="Belfiori B."/>
            <person name="Cichocki N."/>
            <person name="Clum A."/>
            <person name="Dockter R.B."/>
            <person name="Fauchery L."/>
            <person name="Guy J."/>
            <person name="Iotti M."/>
            <person name="Le Tacon F."/>
            <person name="Lindquist E.A."/>
            <person name="Lipzen A."/>
            <person name="Malagnac F."/>
            <person name="Mello A."/>
            <person name="Molinier V."/>
            <person name="Miyauchi S."/>
            <person name="Poulain J."/>
            <person name="Riccioni C."/>
            <person name="Rubini A."/>
            <person name="Sitrit Y."/>
            <person name="Splivallo R."/>
            <person name="Traeger S."/>
            <person name="Wang M."/>
            <person name="Zifcakova L."/>
            <person name="Wipf D."/>
            <person name="Zambonelli A."/>
            <person name="Paolocci F."/>
            <person name="Nowrousian M."/>
            <person name="Ottonello S."/>
            <person name="Baldrian P."/>
            <person name="Spatafora J.W."/>
            <person name="Henrissat B."/>
            <person name="Nagy L.G."/>
            <person name="Aury J.M."/>
            <person name="Wincker P."/>
            <person name="Grigoriev I.V."/>
            <person name="Bonfante P."/>
            <person name="Martin F.M."/>
        </authorList>
    </citation>
    <scope>NUCLEOTIDE SEQUENCE [LARGE SCALE GENOMIC DNA]</scope>
    <source>
        <strain evidence="2 3">120613-1</strain>
    </source>
</reference>